<dbReference type="Gene3D" id="3.20.20.140">
    <property type="entry name" value="Metal-dependent hydrolases"/>
    <property type="match status" value="1"/>
</dbReference>
<comment type="caution">
    <text evidence="3">The sequence shown here is derived from an EMBL/GenBank/DDBJ whole genome shotgun (WGS) entry which is preliminary data.</text>
</comment>
<keyword evidence="1" id="KW-0456">Lyase</keyword>
<evidence type="ECO:0000256" key="1">
    <source>
        <dbReference type="ARBA" id="ARBA00023239"/>
    </source>
</evidence>
<evidence type="ECO:0000259" key="2">
    <source>
        <dbReference type="Pfam" id="PF04909"/>
    </source>
</evidence>
<dbReference type="InterPro" id="IPR032466">
    <property type="entry name" value="Metal_Hydrolase"/>
</dbReference>
<evidence type="ECO:0000313" key="3">
    <source>
        <dbReference type="EMBL" id="MCX7571640.1"/>
    </source>
</evidence>
<dbReference type="RefSeq" id="WP_267152890.1">
    <property type="nucleotide sequence ID" value="NZ_JAPMLT010000012.1"/>
</dbReference>
<proteinExistence type="predicted"/>
<dbReference type="SUPFAM" id="SSF51556">
    <property type="entry name" value="Metallo-dependent hydrolases"/>
    <property type="match status" value="1"/>
</dbReference>
<dbReference type="InterPro" id="IPR006680">
    <property type="entry name" value="Amidohydro-rel"/>
</dbReference>
<feature type="domain" description="Amidohydrolase-related" evidence="2">
    <location>
        <begin position="132"/>
        <end position="376"/>
    </location>
</feature>
<accession>A0ABT3X415</accession>
<evidence type="ECO:0000313" key="4">
    <source>
        <dbReference type="Proteomes" id="UP001208017"/>
    </source>
</evidence>
<dbReference type="Proteomes" id="UP001208017">
    <property type="component" value="Unassembled WGS sequence"/>
</dbReference>
<reference evidence="3 4" key="1">
    <citation type="submission" date="2022-11" db="EMBL/GenBank/DDBJ databases">
        <title>Study of microbial diversity in lake waters.</title>
        <authorList>
            <person name="Zhang J."/>
        </authorList>
    </citation>
    <scope>NUCLEOTIDE SEQUENCE [LARGE SCALE GENOMIC DNA]</scope>
    <source>
        <strain evidence="3 4">DT12</strain>
    </source>
</reference>
<name>A0ABT3X415_9BACL</name>
<dbReference type="PANTHER" id="PTHR21240">
    <property type="entry name" value="2-AMINO-3-CARBOXYLMUCONATE-6-SEMIALDEHYDE DECARBOXYLASE"/>
    <property type="match status" value="1"/>
</dbReference>
<protein>
    <submittedName>
        <fullName evidence="3">Amidohydrolase family protein</fullName>
    </submittedName>
</protein>
<dbReference type="Pfam" id="PF04909">
    <property type="entry name" value="Amidohydro_2"/>
    <property type="match status" value="1"/>
</dbReference>
<organism evidence="3 4">
    <name type="scientific">Tumebacillus lacus</name>
    <dbReference type="NCBI Taxonomy" id="2995335"/>
    <lineage>
        <taxon>Bacteria</taxon>
        <taxon>Bacillati</taxon>
        <taxon>Bacillota</taxon>
        <taxon>Bacilli</taxon>
        <taxon>Bacillales</taxon>
        <taxon>Alicyclobacillaceae</taxon>
        <taxon>Tumebacillus</taxon>
    </lineage>
</organism>
<dbReference type="PANTHER" id="PTHR21240:SF28">
    <property type="entry name" value="ISO-OROTATE DECARBOXYLASE (EUROFUNG)"/>
    <property type="match status" value="1"/>
</dbReference>
<dbReference type="EMBL" id="JAPMLT010000012">
    <property type="protein sequence ID" value="MCX7571640.1"/>
    <property type="molecule type" value="Genomic_DNA"/>
</dbReference>
<keyword evidence="4" id="KW-1185">Reference proteome</keyword>
<dbReference type="InterPro" id="IPR032465">
    <property type="entry name" value="ACMSD"/>
</dbReference>
<sequence>MTIETKTFIIDADSHIEDHPAIWDYLEPEYAHRKPLAVNVGELITHNTSRNYVWMIDGEMFPKLMGYGASCHGSPPVTDFAKAKPINVESQAITDVNERLKSMDAVKLDVSVIYSTLFLQPLTNDLMYEAALMRAFNSFMADACAKAPERLKWVAPVPMRHPEEAIKEMRRVKELGAVGVMILGTAGDVLLHDRRFDPFYAEAEKLGMPVTVHVGWAHTGLHKSCESAGTAMILAFELSMVMGFYSFVGGGILDRFPDLKVGFIEGGADWFPSLLNRMEHWYDTPTAQPWQAKKRPLEYIRDHQLYFTCEGDEKDLPRFLEIVGADRVLGSADFPHVHFEGGKLGETFDEIRERDDITQEAKDLMYGPNAIKFYGLEI</sequence>
<gene>
    <name evidence="3" type="ORF">OS242_16990</name>
</gene>